<dbReference type="Pfam" id="PF03894">
    <property type="entry name" value="XFP"/>
    <property type="match status" value="1"/>
</dbReference>
<dbReference type="Gene3D" id="3.40.50.970">
    <property type="match status" value="2"/>
</dbReference>
<dbReference type="Pfam" id="PF09364">
    <property type="entry name" value="XFP_N"/>
    <property type="match status" value="1"/>
</dbReference>
<dbReference type="Gene3D" id="3.40.50.920">
    <property type="match status" value="1"/>
</dbReference>
<dbReference type="SUPFAM" id="SSF52518">
    <property type="entry name" value="Thiamin diphosphate-binding fold (THDP-binding)"/>
    <property type="match status" value="1"/>
</dbReference>
<protein>
    <submittedName>
        <fullName evidence="2">Phosphoketolase</fullName>
    </submittedName>
</protein>
<feature type="domain" description="Xylulose 5-phosphate/Fructose 6-phosphate phosphoketolase N-terminal" evidence="1">
    <location>
        <begin position="52"/>
        <end position="330"/>
    </location>
</feature>
<evidence type="ECO:0000313" key="2">
    <source>
        <dbReference type="EMBL" id="SIQ09823.1"/>
    </source>
</evidence>
<dbReference type="RefSeq" id="WP_076425973.1">
    <property type="nucleotide sequence ID" value="NZ_FTMP01000002.1"/>
</dbReference>
<accession>A0A1N6PZU7</accession>
<organism evidence="2 3">
    <name type="scientific">Aquipseudomonas alcaligenes</name>
    <name type="common">Pseudomonas alcaligenes</name>
    <dbReference type="NCBI Taxonomy" id="43263"/>
    <lineage>
        <taxon>Bacteria</taxon>
        <taxon>Pseudomonadati</taxon>
        <taxon>Pseudomonadota</taxon>
        <taxon>Gammaproteobacteria</taxon>
        <taxon>Pseudomonadales</taxon>
        <taxon>Pseudomonadaceae</taxon>
        <taxon>Aquipseudomonas</taxon>
    </lineage>
</organism>
<dbReference type="PANTHER" id="PTHR31273:SF0">
    <property type="entry name" value="PHOSPHOKETOLASE-RELATED"/>
    <property type="match status" value="1"/>
</dbReference>
<reference evidence="2 3" key="1">
    <citation type="submission" date="2017-01" db="EMBL/GenBank/DDBJ databases">
        <authorList>
            <person name="Mah S.A."/>
            <person name="Swanson W.J."/>
            <person name="Moy G.W."/>
            <person name="Vacquier V.D."/>
        </authorList>
    </citation>
    <scope>NUCLEOTIDE SEQUENCE [LARGE SCALE GENOMIC DNA]</scope>
    <source>
        <strain evidence="2 3">RU36E</strain>
    </source>
</reference>
<evidence type="ECO:0000313" key="3">
    <source>
        <dbReference type="Proteomes" id="UP000185841"/>
    </source>
</evidence>
<dbReference type="AlphaFoldDB" id="A0A1N6PZU7"/>
<dbReference type="GO" id="GO:0005975">
    <property type="term" value="P:carbohydrate metabolic process"/>
    <property type="evidence" value="ECO:0007669"/>
    <property type="project" value="InterPro"/>
</dbReference>
<dbReference type="InterPro" id="IPR029061">
    <property type="entry name" value="THDP-binding"/>
</dbReference>
<dbReference type="InterPro" id="IPR018970">
    <property type="entry name" value="Xul5P/Fru6P_PKetolase_N"/>
</dbReference>
<name>A0A1N6PZU7_AQUAC</name>
<dbReference type="EMBL" id="FTMP01000002">
    <property type="protein sequence ID" value="SIQ09823.1"/>
    <property type="molecule type" value="Genomic_DNA"/>
</dbReference>
<proteinExistence type="predicted"/>
<dbReference type="InterPro" id="IPR009014">
    <property type="entry name" value="Transketo_C/PFOR_II"/>
</dbReference>
<sequence>MNDTDLWAGWCEGWGPLCRQPQTIERVRDLVARLVAAGRLDDEAQVLELLRSADRLTSMALNLVAHMTYARRIDLDGGDLAAEDFKAVPEGHTGGSLNMVPAFVGYLLANALSATTRGWLMGQGHCVAAIEAINTLTGDLSPTQQGRYDRSAAGLARLIGDFYSYAIDAQGMPAVPLGSHAGPHTAGAVCEGGYLGFAGLQYVHMPLPGERLVAFLSDGAFEEQRGSDWAPRWWRAEDCGLAVPVMILNGRRIEQRTQIVQQGGAAWMAEDLRLNGFDPLIIDGRDPAAIAWAILEAEARLQAFAADPQRRYPAPLPYVIAVTEKGFGFPGAGSNAAHNLPLAANPHTDARARLQFNAAARALHVPPAELEAAIACLNNHERVARPRESQHPMAHRHPAPAQLPPPHWQAPGAHGSAMSALDRWFVELVRANPQLRVRVGNPDELASNKMGETLALLRHRVNAPEPGVAEDLHGAVITALNEEAVAAAALGNKGGLNLIVSYEAFAVKMLGLLRQEAIFARHQKLLGQAPGWLAVPLIVTSHTWENAKNEQSHQDPTIGEALLGEMADTTRVLFPVDANSAQAALQALYGERGQLGCLVVSKREVARQLDAEACRQLLQQGALHLRGDPADAEVQLVAIGAYQLEQALLAHAELAARGCHTCVTLIIEPGRLRSPRDELEAAFVLDEARLQALFPRRLPRVLLCHTRPEPMLGVLRRLDGGAECTRALGYINRGGTLDVDGMLFANRCTWAHAVEAVAAVSGRPLPSLLDEPQRQAIQGLGRAADLHIANLERNI</sequence>
<dbReference type="Proteomes" id="UP000185841">
    <property type="component" value="Unassembled WGS sequence"/>
</dbReference>
<gene>
    <name evidence="2" type="ORF">SAMN05878282_102112</name>
</gene>
<dbReference type="InterPro" id="IPR005593">
    <property type="entry name" value="Xul5P/Fru6P_PKetolase"/>
</dbReference>
<dbReference type="GO" id="GO:0016832">
    <property type="term" value="F:aldehyde-lyase activity"/>
    <property type="evidence" value="ECO:0007669"/>
    <property type="project" value="InterPro"/>
</dbReference>
<evidence type="ECO:0000259" key="1">
    <source>
        <dbReference type="Pfam" id="PF09364"/>
    </source>
</evidence>
<dbReference type="PANTHER" id="PTHR31273">
    <property type="entry name" value="PHOSPHOKETOLASE-RELATED"/>
    <property type="match status" value="1"/>
</dbReference>